<dbReference type="InterPro" id="IPR012670">
    <property type="entry name" value="T3SS_YscI/HrpB"/>
</dbReference>
<sequence>MTMMIDPTMIAEQMLPRDTAGEPEANDVAQFTAAMSARATRPERKAIEAVQNAELTGTRRMEAVGMASPKDAESMTQAQRALLEMRSSVDLIAKVAGTLSQSINKLTTMQ</sequence>
<organism evidence="2 3">
    <name type="scientific">Cupriavidus gilardii J11</name>
    <dbReference type="NCBI Taxonomy" id="936133"/>
    <lineage>
        <taxon>Bacteria</taxon>
        <taxon>Pseudomonadati</taxon>
        <taxon>Pseudomonadota</taxon>
        <taxon>Betaproteobacteria</taxon>
        <taxon>Burkholderiales</taxon>
        <taxon>Burkholderiaceae</taxon>
        <taxon>Cupriavidus</taxon>
    </lineage>
</organism>
<evidence type="ECO:0000256" key="1">
    <source>
        <dbReference type="SAM" id="MobiDB-lite"/>
    </source>
</evidence>
<dbReference type="NCBIfam" id="TIGR02497">
    <property type="entry name" value="yscI_hrpB_dom"/>
    <property type="match status" value="1"/>
</dbReference>
<dbReference type="EMBL" id="VLJN01000020">
    <property type="protein sequence ID" value="TWG84969.1"/>
    <property type="molecule type" value="Genomic_DNA"/>
</dbReference>
<comment type="caution">
    <text evidence="2">The sequence shown here is derived from an EMBL/GenBank/DDBJ whole genome shotgun (WGS) entry which is preliminary data.</text>
</comment>
<gene>
    <name evidence="2" type="ORF">L602_002700000610</name>
</gene>
<keyword evidence="3" id="KW-1185">Reference proteome</keyword>
<evidence type="ECO:0000313" key="2">
    <source>
        <dbReference type="EMBL" id="TWG84969.1"/>
    </source>
</evidence>
<dbReference type="Proteomes" id="UP000318141">
    <property type="component" value="Unassembled WGS sequence"/>
</dbReference>
<dbReference type="GO" id="GO:0030254">
    <property type="term" value="P:protein secretion by the type III secretion system"/>
    <property type="evidence" value="ECO:0007669"/>
    <property type="project" value="InterPro"/>
</dbReference>
<accession>A0A562BJB2</accession>
<feature type="region of interest" description="Disordered" evidence="1">
    <location>
        <begin position="1"/>
        <end position="21"/>
    </location>
</feature>
<evidence type="ECO:0000313" key="3">
    <source>
        <dbReference type="Proteomes" id="UP000318141"/>
    </source>
</evidence>
<proteinExistence type="predicted"/>
<dbReference type="Pfam" id="PF17001">
    <property type="entry name" value="T3SS_basalb_I"/>
    <property type="match status" value="1"/>
</dbReference>
<dbReference type="OrthoDB" id="6267296at2"/>
<reference evidence="2 3" key="1">
    <citation type="submission" date="2019-07" db="EMBL/GenBank/DDBJ databases">
        <title>Genome sequencing of lignin-degrading bacterial isolates.</title>
        <authorList>
            <person name="Gladden J."/>
        </authorList>
    </citation>
    <scope>NUCLEOTIDE SEQUENCE [LARGE SCALE GENOMIC DNA]</scope>
    <source>
        <strain evidence="2 3">J11</strain>
    </source>
</reference>
<name>A0A562BJB2_9BURK</name>
<protein>
    <submittedName>
        <fullName evidence="2">Type III secretion system major needle protein (YscF/MxiH/PrgI family)</fullName>
    </submittedName>
</protein>
<dbReference type="AlphaFoldDB" id="A0A562BJB2"/>